<accession>A0ABR8E6G9</accession>
<feature type="region of interest" description="Disordered" evidence="1">
    <location>
        <begin position="1"/>
        <end position="23"/>
    </location>
</feature>
<dbReference type="Proteomes" id="UP000641954">
    <property type="component" value="Unassembled WGS sequence"/>
</dbReference>
<dbReference type="EMBL" id="JACJSK010000001">
    <property type="protein sequence ID" value="MBD2542409.1"/>
    <property type="molecule type" value="Genomic_DNA"/>
</dbReference>
<evidence type="ECO:0000313" key="2">
    <source>
        <dbReference type="EMBL" id="MBD2542409.1"/>
    </source>
</evidence>
<proteinExistence type="predicted"/>
<sequence length="80" mass="8818">MILPRLSDREAGASGEAFPGWSLGTSSKDEFCRGNPSVVALPCPYGDRPTIYRMCEGVAFADKSSHFFLDIKARMRVPLH</sequence>
<protein>
    <submittedName>
        <fullName evidence="2">Uncharacterized protein</fullName>
    </submittedName>
</protein>
<gene>
    <name evidence="2" type="ORF">H6G72_00640</name>
</gene>
<organism evidence="2 3">
    <name type="scientific">Planktothricoides raciborskii FACHB-1370</name>
    <dbReference type="NCBI Taxonomy" id="2949576"/>
    <lineage>
        <taxon>Bacteria</taxon>
        <taxon>Bacillati</taxon>
        <taxon>Cyanobacteriota</taxon>
        <taxon>Cyanophyceae</taxon>
        <taxon>Oscillatoriophycideae</taxon>
        <taxon>Oscillatoriales</taxon>
        <taxon>Oscillatoriaceae</taxon>
        <taxon>Planktothricoides</taxon>
    </lineage>
</organism>
<evidence type="ECO:0000313" key="3">
    <source>
        <dbReference type="Proteomes" id="UP000641954"/>
    </source>
</evidence>
<keyword evidence="3" id="KW-1185">Reference proteome</keyword>
<reference evidence="2 3" key="1">
    <citation type="journal article" date="2020" name="ISME J.">
        <title>Comparative genomics reveals insights into cyanobacterial evolution and habitat adaptation.</title>
        <authorList>
            <person name="Chen M.Y."/>
            <person name="Teng W.K."/>
            <person name="Zhao L."/>
            <person name="Hu C.X."/>
            <person name="Zhou Y.K."/>
            <person name="Han B.P."/>
            <person name="Song L.R."/>
            <person name="Shu W.S."/>
        </authorList>
    </citation>
    <scope>NUCLEOTIDE SEQUENCE [LARGE SCALE GENOMIC DNA]</scope>
    <source>
        <strain evidence="2 3">FACHB-1370</strain>
    </source>
</reference>
<name>A0ABR8E6G9_9CYAN</name>
<comment type="caution">
    <text evidence="2">The sequence shown here is derived from an EMBL/GenBank/DDBJ whole genome shotgun (WGS) entry which is preliminary data.</text>
</comment>
<dbReference type="RefSeq" id="WP_190876827.1">
    <property type="nucleotide sequence ID" value="NZ_JACJSK010000001.1"/>
</dbReference>
<feature type="compositionally biased region" description="Basic and acidic residues" evidence="1">
    <location>
        <begin position="1"/>
        <end position="11"/>
    </location>
</feature>
<evidence type="ECO:0000256" key="1">
    <source>
        <dbReference type="SAM" id="MobiDB-lite"/>
    </source>
</evidence>